<organism evidence="2">
    <name type="scientific">mine drainage metagenome</name>
    <dbReference type="NCBI Taxonomy" id="410659"/>
    <lineage>
        <taxon>unclassified sequences</taxon>
        <taxon>metagenomes</taxon>
        <taxon>ecological metagenomes</taxon>
    </lineage>
</organism>
<gene>
    <name evidence="2" type="ORF">GALL_385890</name>
</gene>
<reference evidence="2" key="1">
    <citation type="submission" date="2016-10" db="EMBL/GenBank/DDBJ databases">
        <title>Sequence of Gallionella enrichment culture.</title>
        <authorList>
            <person name="Poehlein A."/>
            <person name="Muehling M."/>
            <person name="Daniel R."/>
        </authorList>
    </citation>
    <scope>NUCLEOTIDE SEQUENCE</scope>
</reference>
<accession>A0A1J5QUV1</accession>
<sequence length="100" mass="10298">MRTLTLDECREVTGGMRGSLPPGGRFPLPNSNQPEVWSHDANEPVNPSAAQIATCGTLTAGAALMTIPLWTAPPLGPVAAQGAISATNALCNAAFANSRR</sequence>
<feature type="region of interest" description="Disordered" evidence="1">
    <location>
        <begin position="13"/>
        <end position="43"/>
    </location>
</feature>
<evidence type="ECO:0000256" key="1">
    <source>
        <dbReference type="SAM" id="MobiDB-lite"/>
    </source>
</evidence>
<comment type="caution">
    <text evidence="2">The sequence shown here is derived from an EMBL/GenBank/DDBJ whole genome shotgun (WGS) entry which is preliminary data.</text>
</comment>
<dbReference type="EMBL" id="MLJW01001177">
    <property type="protein sequence ID" value="OIQ79661.1"/>
    <property type="molecule type" value="Genomic_DNA"/>
</dbReference>
<protein>
    <submittedName>
        <fullName evidence="2">Uncharacterized protein</fullName>
    </submittedName>
</protein>
<proteinExistence type="predicted"/>
<dbReference type="AlphaFoldDB" id="A0A1J5QUV1"/>
<evidence type="ECO:0000313" key="2">
    <source>
        <dbReference type="EMBL" id="OIQ79661.1"/>
    </source>
</evidence>
<name>A0A1J5QUV1_9ZZZZ</name>